<evidence type="ECO:0000313" key="1">
    <source>
        <dbReference type="EMBL" id="GIY51973.1"/>
    </source>
</evidence>
<accession>A0AAV4U2L1</accession>
<evidence type="ECO:0000313" key="2">
    <source>
        <dbReference type="Proteomes" id="UP001054945"/>
    </source>
</evidence>
<proteinExistence type="predicted"/>
<comment type="caution">
    <text evidence="1">The sequence shown here is derived from an EMBL/GenBank/DDBJ whole genome shotgun (WGS) entry which is preliminary data.</text>
</comment>
<feature type="non-terminal residue" evidence="1">
    <location>
        <position position="75"/>
    </location>
</feature>
<gene>
    <name evidence="1" type="ORF">CEXT_94721</name>
</gene>
<reference evidence="1 2" key="1">
    <citation type="submission" date="2021-06" db="EMBL/GenBank/DDBJ databases">
        <title>Caerostris extrusa draft genome.</title>
        <authorList>
            <person name="Kono N."/>
            <person name="Arakawa K."/>
        </authorList>
    </citation>
    <scope>NUCLEOTIDE SEQUENCE [LARGE SCALE GENOMIC DNA]</scope>
</reference>
<dbReference type="Proteomes" id="UP001054945">
    <property type="component" value="Unassembled WGS sequence"/>
</dbReference>
<organism evidence="1 2">
    <name type="scientific">Caerostris extrusa</name>
    <name type="common">Bark spider</name>
    <name type="synonym">Caerostris bankana</name>
    <dbReference type="NCBI Taxonomy" id="172846"/>
    <lineage>
        <taxon>Eukaryota</taxon>
        <taxon>Metazoa</taxon>
        <taxon>Ecdysozoa</taxon>
        <taxon>Arthropoda</taxon>
        <taxon>Chelicerata</taxon>
        <taxon>Arachnida</taxon>
        <taxon>Araneae</taxon>
        <taxon>Araneomorphae</taxon>
        <taxon>Entelegynae</taxon>
        <taxon>Araneoidea</taxon>
        <taxon>Araneidae</taxon>
        <taxon>Caerostris</taxon>
    </lineage>
</organism>
<name>A0AAV4U2L1_CAEEX</name>
<dbReference type="AlphaFoldDB" id="A0AAV4U2L1"/>
<keyword evidence="2" id="KW-1185">Reference proteome</keyword>
<protein>
    <submittedName>
        <fullName evidence="1">Uncharacterized protein</fullName>
    </submittedName>
</protein>
<dbReference type="EMBL" id="BPLR01012181">
    <property type="protein sequence ID" value="GIY51973.1"/>
    <property type="molecule type" value="Genomic_DNA"/>
</dbReference>
<sequence>MRRLDGICDVQRLALVVQTTGRRDEREQKQESLSSIPHLTGYPGGNLVASLLLLPGCGKSFGRWPSLLGIRFHQQ</sequence>